<dbReference type="Pfam" id="PF00196">
    <property type="entry name" value="GerE"/>
    <property type="match status" value="1"/>
</dbReference>
<dbReference type="EMBL" id="PEOG01000130">
    <property type="protein sequence ID" value="PIM50517.1"/>
    <property type="molecule type" value="Genomic_DNA"/>
</dbReference>
<dbReference type="PRINTS" id="PR00038">
    <property type="entry name" value="HTHLUXR"/>
</dbReference>
<evidence type="ECO:0000259" key="2">
    <source>
        <dbReference type="PROSITE" id="PS51832"/>
    </source>
</evidence>
<dbReference type="AlphaFoldDB" id="A0A2G9C286"/>
<dbReference type="Proteomes" id="UP000231501">
    <property type="component" value="Unassembled WGS sequence"/>
</dbReference>
<dbReference type="InterPro" id="IPR000792">
    <property type="entry name" value="Tscrpt_reg_LuxR_C"/>
</dbReference>
<dbReference type="Gene3D" id="1.10.10.10">
    <property type="entry name" value="Winged helix-like DNA-binding domain superfamily/Winged helix DNA-binding domain"/>
    <property type="match status" value="1"/>
</dbReference>
<dbReference type="InterPro" id="IPR037522">
    <property type="entry name" value="HD_GYP_dom"/>
</dbReference>
<dbReference type="GO" id="GO:0003677">
    <property type="term" value="F:DNA binding"/>
    <property type="evidence" value="ECO:0007669"/>
    <property type="project" value="InterPro"/>
</dbReference>
<reference evidence="3 4" key="1">
    <citation type="submission" date="2017-11" db="EMBL/GenBank/DDBJ databases">
        <title>Draft genome sequence of Mitsuaria sp. HWN-4.</title>
        <authorList>
            <person name="Gundlapally S.R."/>
        </authorList>
    </citation>
    <scope>NUCLEOTIDE SEQUENCE [LARGE SCALE GENOMIC DNA]</scope>
    <source>
        <strain evidence="3 4">HWN-4</strain>
    </source>
</reference>
<dbReference type="SUPFAM" id="SSF109604">
    <property type="entry name" value="HD-domain/PDEase-like"/>
    <property type="match status" value="1"/>
</dbReference>
<dbReference type="PANTHER" id="PTHR45228">
    <property type="entry name" value="CYCLIC DI-GMP PHOSPHODIESTERASE TM_0186-RELATED"/>
    <property type="match status" value="1"/>
</dbReference>
<evidence type="ECO:0000313" key="3">
    <source>
        <dbReference type="EMBL" id="PIM50517.1"/>
    </source>
</evidence>
<dbReference type="CDD" id="cd06170">
    <property type="entry name" value="LuxR_C_like"/>
    <property type="match status" value="1"/>
</dbReference>
<name>A0A2G9C286_9BURK</name>
<protein>
    <submittedName>
        <fullName evidence="3">LuxR family transcriptional regulator</fullName>
    </submittedName>
</protein>
<evidence type="ECO:0000259" key="1">
    <source>
        <dbReference type="PROSITE" id="PS50043"/>
    </source>
</evidence>
<sequence length="458" mass="47211">MAQAARAEGLALGRDADEAADHAACVALLRWSGCTANAPEFSVLMGDDVGGRDAMLSNGSAAEASALAGTLGDAALIHCEVAGEIARLLGLPAGIERAMHHLFETWDGRGKPAGLRGDAVPAVVFHVALAGDLEIFGRVHGLAAALRQVSDRADAKYPRALVALVTRHAADWMAALDQGAHEAIAETAGGAEDLGGTLAALDTPLELVADVIDLKLPWMTGLSRRVAEAAREAGAALGLDEPAQTRLHRAGLLHGIGRASVPNALWSDGRRLGEADRERLRLMPYWTGRAARRLSALQEEAELASFVDERMDGSGAFRGVAGAAIPLPARVLAAAAAWVSARTARPGAPALDADAARAALRDEVAAGRLDAQATDAVCGAEPSRATPAASPAAVTLSARETEVLARIAMGESNKEAAKVLGISPATVRTHLESAFRKLGCSTRAAATLKAMTMGLLPV</sequence>
<dbReference type="InterPro" id="IPR052020">
    <property type="entry name" value="Cyclic_di-GMP/3'3'-cGAMP_PDE"/>
</dbReference>
<dbReference type="SMART" id="SM00421">
    <property type="entry name" value="HTH_LUXR"/>
    <property type="match status" value="1"/>
</dbReference>
<dbReference type="SUPFAM" id="SSF46894">
    <property type="entry name" value="C-terminal effector domain of the bipartite response regulators"/>
    <property type="match status" value="1"/>
</dbReference>
<dbReference type="GO" id="GO:0006355">
    <property type="term" value="P:regulation of DNA-templated transcription"/>
    <property type="evidence" value="ECO:0007669"/>
    <property type="project" value="InterPro"/>
</dbReference>
<dbReference type="InterPro" id="IPR036388">
    <property type="entry name" value="WH-like_DNA-bd_sf"/>
</dbReference>
<dbReference type="PROSITE" id="PS50043">
    <property type="entry name" value="HTH_LUXR_2"/>
    <property type="match status" value="1"/>
</dbReference>
<gene>
    <name evidence="3" type="ORF">CS062_24615</name>
</gene>
<evidence type="ECO:0000313" key="4">
    <source>
        <dbReference type="Proteomes" id="UP000231501"/>
    </source>
</evidence>
<accession>A0A2G9C286</accession>
<dbReference type="Gene3D" id="1.10.3210.10">
    <property type="entry name" value="Hypothetical protein af1432"/>
    <property type="match status" value="1"/>
</dbReference>
<dbReference type="PANTHER" id="PTHR45228:SF4">
    <property type="entry name" value="LIPOPROTEIN"/>
    <property type="match status" value="1"/>
</dbReference>
<dbReference type="Pfam" id="PF13487">
    <property type="entry name" value="HD_5"/>
    <property type="match status" value="1"/>
</dbReference>
<proteinExistence type="predicted"/>
<feature type="domain" description="HTH luxR-type" evidence="1">
    <location>
        <begin position="389"/>
        <end position="454"/>
    </location>
</feature>
<comment type="caution">
    <text evidence="3">The sequence shown here is derived from an EMBL/GenBank/DDBJ whole genome shotgun (WGS) entry which is preliminary data.</text>
</comment>
<organism evidence="3 4">
    <name type="scientific">Roseateles chitinivorans</name>
    <dbReference type="NCBI Taxonomy" id="2917965"/>
    <lineage>
        <taxon>Bacteria</taxon>
        <taxon>Pseudomonadati</taxon>
        <taxon>Pseudomonadota</taxon>
        <taxon>Betaproteobacteria</taxon>
        <taxon>Burkholderiales</taxon>
        <taxon>Sphaerotilaceae</taxon>
        <taxon>Roseateles</taxon>
    </lineage>
</organism>
<feature type="domain" description="HD-GYP" evidence="2">
    <location>
        <begin position="197"/>
        <end position="393"/>
    </location>
</feature>
<keyword evidence="4" id="KW-1185">Reference proteome</keyword>
<dbReference type="InterPro" id="IPR016032">
    <property type="entry name" value="Sig_transdc_resp-reg_C-effctor"/>
</dbReference>
<dbReference type="PROSITE" id="PS51832">
    <property type="entry name" value="HD_GYP"/>
    <property type="match status" value="1"/>
</dbReference>